<accession>A0A2I0KMK8</accession>
<keyword evidence="2" id="KW-1185">Reference proteome</keyword>
<protein>
    <submittedName>
        <fullName evidence="1">Uncharacterized protein</fullName>
    </submittedName>
</protein>
<sequence length="62" mass="6867">MVWKEGGAGHKISSLSPAFFDSELAKGRFFLCTQDSWLHIPSAMYNLEGNGDRKDYLSAGID</sequence>
<dbReference type="Proteomes" id="UP000233551">
    <property type="component" value="Unassembled WGS sequence"/>
</dbReference>
<dbReference type="EMBL" id="PGOL01000523">
    <property type="protein sequence ID" value="PKI69046.1"/>
    <property type="molecule type" value="Genomic_DNA"/>
</dbReference>
<dbReference type="AlphaFoldDB" id="A0A2I0KMK8"/>
<evidence type="ECO:0000313" key="2">
    <source>
        <dbReference type="Proteomes" id="UP000233551"/>
    </source>
</evidence>
<gene>
    <name evidence="1" type="ORF">CRG98_010515</name>
</gene>
<evidence type="ECO:0000313" key="1">
    <source>
        <dbReference type="EMBL" id="PKI69046.1"/>
    </source>
</evidence>
<proteinExistence type="predicted"/>
<reference evidence="1 2" key="1">
    <citation type="submission" date="2017-11" db="EMBL/GenBank/DDBJ databases">
        <title>De-novo sequencing of pomegranate (Punica granatum L.) genome.</title>
        <authorList>
            <person name="Akparov Z."/>
            <person name="Amiraslanov A."/>
            <person name="Hajiyeva S."/>
            <person name="Abbasov M."/>
            <person name="Kaur K."/>
            <person name="Hamwieh A."/>
            <person name="Solovyev V."/>
            <person name="Salamov A."/>
            <person name="Braich B."/>
            <person name="Kosarev P."/>
            <person name="Mahmoud A."/>
            <person name="Hajiyev E."/>
            <person name="Babayeva S."/>
            <person name="Izzatullayeva V."/>
            <person name="Mammadov A."/>
            <person name="Mammadov A."/>
            <person name="Sharifova S."/>
            <person name="Ojaghi J."/>
            <person name="Eynullazada K."/>
            <person name="Bayramov B."/>
            <person name="Abdulazimova A."/>
            <person name="Shahmuradov I."/>
        </authorList>
    </citation>
    <scope>NUCLEOTIDE SEQUENCE [LARGE SCALE GENOMIC DNA]</scope>
    <source>
        <strain evidence="2">cv. AG2017</strain>
        <tissue evidence="1">Leaf</tissue>
    </source>
</reference>
<organism evidence="1 2">
    <name type="scientific">Punica granatum</name>
    <name type="common">Pomegranate</name>
    <dbReference type="NCBI Taxonomy" id="22663"/>
    <lineage>
        <taxon>Eukaryota</taxon>
        <taxon>Viridiplantae</taxon>
        <taxon>Streptophyta</taxon>
        <taxon>Embryophyta</taxon>
        <taxon>Tracheophyta</taxon>
        <taxon>Spermatophyta</taxon>
        <taxon>Magnoliopsida</taxon>
        <taxon>eudicotyledons</taxon>
        <taxon>Gunneridae</taxon>
        <taxon>Pentapetalae</taxon>
        <taxon>rosids</taxon>
        <taxon>malvids</taxon>
        <taxon>Myrtales</taxon>
        <taxon>Lythraceae</taxon>
        <taxon>Punica</taxon>
    </lineage>
</organism>
<name>A0A2I0KMK8_PUNGR</name>
<comment type="caution">
    <text evidence="1">The sequence shown here is derived from an EMBL/GenBank/DDBJ whole genome shotgun (WGS) entry which is preliminary data.</text>
</comment>